<feature type="region of interest" description="Disordered" evidence="3">
    <location>
        <begin position="452"/>
        <end position="495"/>
    </location>
</feature>
<dbReference type="VEuPathDB" id="TriTrypDB:C4B63_43g209"/>
<keyword evidence="2" id="KW-0539">Nucleus</keyword>
<reference evidence="4 5" key="1">
    <citation type="journal article" date="2018" name="Microb. Genom.">
        <title>Expanding an expanded genome: long-read sequencing of Trypanosoma cruzi.</title>
        <authorList>
            <person name="Berna L."/>
            <person name="Rodriguez M."/>
            <person name="Chiribao M.L."/>
            <person name="Parodi-Talice A."/>
            <person name="Pita S."/>
            <person name="Rijo G."/>
            <person name="Alvarez-Valin F."/>
            <person name="Robello C."/>
        </authorList>
    </citation>
    <scope>NUCLEOTIDE SEQUENCE [LARGE SCALE GENOMIC DNA]</scope>
    <source>
        <strain evidence="4 5">Dm28c</strain>
    </source>
</reference>
<feature type="region of interest" description="Disordered" evidence="3">
    <location>
        <begin position="125"/>
        <end position="195"/>
    </location>
</feature>
<gene>
    <name evidence="4" type="ORF">C4B63_43g209</name>
</gene>
<organism evidence="4 5">
    <name type="scientific">Trypanosoma cruzi</name>
    <dbReference type="NCBI Taxonomy" id="5693"/>
    <lineage>
        <taxon>Eukaryota</taxon>
        <taxon>Discoba</taxon>
        <taxon>Euglenozoa</taxon>
        <taxon>Kinetoplastea</taxon>
        <taxon>Metakinetoplastina</taxon>
        <taxon>Trypanosomatida</taxon>
        <taxon>Trypanosomatidae</taxon>
        <taxon>Trypanosoma</taxon>
        <taxon>Schizotrypanum</taxon>
    </lineage>
</organism>
<dbReference type="VEuPathDB" id="TriTrypDB:TcBrA4_0045810"/>
<comment type="subcellular location">
    <subcellularLocation>
        <location evidence="1">Nucleus</location>
    </subcellularLocation>
</comment>
<evidence type="ECO:0000256" key="3">
    <source>
        <dbReference type="SAM" id="MobiDB-lite"/>
    </source>
</evidence>
<dbReference type="VEuPathDB" id="TriTrypDB:TCSYLVIO_009137"/>
<dbReference type="VEuPathDB" id="TriTrypDB:BCY84_11516"/>
<evidence type="ECO:0000313" key="5">
    <source>
        <dbReference type="Proteomes" id="UP000246121"/>
    </source>
</evidence>
<feature type="region of interest" description="Disordered" evidence="3">
    <location>
        <begin position="1"/>
        <end position="62"/>
    </location>
</feature>
<dbReference type="VEuPathDB" id="TriTrypDB:Tc_MARK_5143"/>
<dbReference type="VEuPathDB" id="TriTrypDB:C3747_117g116"/>
<feature type="compositionally biased region" description="Basic and acidic residues" evidence="3">
    <location>
        <begin position="144"/>
        <end position="153"/>
    </location>
</feature>
<dbReference type="PANTHER" id="PTHR45093:SF2">
    <property type="entry name" value="LISH DOMAIN-CONTAINING PROTEIN"/>
    <property type="match status" value="1"/>
</dbReference>
<sequence length="647" mass="70738">MSSGATAREGSLGVHQRSLGHLPQPQRQAGEQQHQQHQQHQAIQQQRQSNQQQQQNASQRSEVGDTYRYLLRHHVHSKLEDIFSNVLSERPEDPLHYIVEHLRANGVKSAGKDCLIETADFNSLNRSRNEKQQPSESAPAQREVTTEERRDNKQLAARDPVAQEVKSEGVVERHTEEGTPIEETEPPRPPSTFIGLVSANDTPAQVDLEAGTFPSSSPNALAIPLVEPHTQTPITSLCSTRTNICMMRPSSALLAPWTSVRSSRNDTPYGTTGFRLGTGGGPETTYSSTCTTVLDRDDSTRSDLSAFSLASVDMQDFLQEFRSAKAECVGVETQLVDLEMLSEILQCVNIPIPEIPLIAELFDDVKRISTMRYGSSVFSTEEETSQDTTTILTTASAVSSRAADADLRDRVYFEAFLARMAFMIQGRYPAEVIRGTFYSILESVVRKECPADGVAQQHKQQQQQQQKKKTGDEPRRTSSSSGSATSRLARAAAKSQCRTSGNTFVNNVGNNLATTPHQSLPLTQTYPIVTQTKSAHCAAANDGQPAAELSPLMHGVSLAVCVEEGLWRGLGIPVSKAEVVNALCILGMPVDDNYEFHVNEFVRLVMALTGQSVLHPVGEKASSWLLSSVGRESSLVPLSGSCKEDGV</sequence>
<feature type="compositionally biased region" description="Basic and acidic residues" evidence="3">
    <location>
        <begin position="165"/>
        <end position="177"/>
    </location>
</feature>
<evidence type="ECO:0000256" key="2">
    <source>
        <dbReference type="ARBA" id="ARBA00023242"/>
    </source>
</evidence>
<proteinExistence type="predicted"/>
<dbReference type="VEuPathDB" id="TriTrypDB:TcCLB.506855.300"/>
<evidence type="ECO:0000313" key="4">
    <source>
        <dbReference type="EMBL" id="PWU91409.1"/>
    </source>
</evidence>
<protein>
    <submittedName>
        <fullName evidence="4">Uncharacterized protein</fullName>
    </submittedName>
</protein>
<comment type="caution">
    <text evidence="4">The sequence shown here is derived from an EMBL/GenBank/DDBJ whole genome shotgun (WGS) entry which is preliminary data.</text>
</comment>
<dbReference type="Proteomes" id="UP000246121">
    <property type="component" value="Unassembled WGS sequence"/>
</dbReference>
<accession>A0A2V2V4Y4</accession>
<dbReference type="VEuPathDB" id="TriTrypDB:TcYC6_0021490"/>
<dbReference type="VEuPathDB" id="TriTrypDB:TCDM_09576"/>
<dbReference type="EMBL" id="PRFA01000043">
    <property type="protein sequence ID" value="PWU91409.1"/>
    <property type="molecule type" value="Genomic_DNA"/>
</dbReference>
<feature type="compositionally biased region" description="Low complexity" evidence="3">
    <location>
        <begin position="456"/>
        <end position="465"/>
    </location>
</feature>
<dbReference type="VEuPathDB" id="TriTrypDB:TcCLB.511131.89"/>
<dbReference type="VEuPathDB" id="TriTrypDB:TcCL_NonESM04675"/>
<name>A0A2V2V4Y4_TRYCR</name>
<dbReference type="VEuPathDB" id="TriTrypDB:TcG_07052"/>
<evidence type="ECO:0000256" key="1">
    <source>
        <dbReference type="ARBA" id="ARBA00004123"/>
    </source>
</evidence>
<dbReference type="GO" id="GO:0005634">
    <property type="term" value="C:nucleus"/>
    <property type="evidence" value="ECO:0007669"/>
    <property type="project" value="UniProtKB-SubCell"/>
</dbReference>
<dbReference type="PANTHER" id="PTHR45093">
    <property type="entry name" value="TRANSCRIPTION ACTIVATOR MSS11"/>
    <property type="match status" value="1"/>
</dbReference>
<dbReference type="AlphaFoldDB" id="A0A2V2V4Y4"/>
<feature type="compositionally biased region" description="Low complexity" evidence="3">
    <location>
        <begin position="24"/>
        <end position="61"/>
    </location>
</feature>
<feature type="compositionally biased region" description="Low complexity" evidence="3">
    <location>
        <begin position="477"/>
        <end position="495"/>
    </location>
</feature>